<keyword evidence="4" id="KW-0245">EGF-like domain</keyword>
<dbReference type="EMBL" id="OIVN01001268">
    <property type="protein sequence ID" value="SPC91944.1"/>
    <property type="molecule type" value="Genomic_DNA"/>
</dbReference>
<evidence type="ECO:0000256" key="8">
    <source>
        <dbReference type="ARBA" id="ARBA00022741"/>
    </source>
</evidence>
<evidence type="ECO:0000256" key="1">
    <source>
        <dbReference type="ARBA" id="ARBA00004479"/>
    </source>
</evidence>
<evidence type="ECO:0000256" key="7">
    <source>
        <dbReference type="ARBA" id="ARBA00022729"/>
    </source>
</evidence>
<evidence type="ECO:0000256" key="10">
    <source>
        <dbReference type="ARBA" id="ARBA00022840"/>
    </source>
</evidence>
<dbReference type="AlphaFoldDB" id="A0A2N9FYR2"/>
<dbReference type="GO" id="GO:0005524">
    <property type="term" value="F:ATP binding"/>
    <property type="evidence" value="ECO:0007669"/>
    <property type="project" value="UniProtKB-UniRule"/>
</dbReference>
<keyword evidence="10 18" id="KW-0067">ATP-binding</keyword>
<evidence type="ECO:0000259" key="21">
    <source>
        <dbReference type="PROSITE" id="PS50927"/>
    </source>
</evidence>
<feature type="chain" id="PRO_5014867169" description="non-specific serine/threonine protein kinase" evidence="19">
    <location>
        <begin position="22"/>
        <end position="666"/>
    </location>
</feature>
<protein>
    <recommendedName>
        <fullName evidence="2">non-specific serine/threonine protein kinase</fullName>
        <ecNumber evidence="2">2.7.11.1</ecNumber>
    </recommendedName>
</protein>
<dbReference type="InterPro" id="IPR011009">
    <property type="entry name" value="Kinase-like_dom_sf"/>
</dbReference>
<keyword evidence="15" id="KW-0325">Glycoprotein</keyword>
<dbReference type="FunFam" id="1.10.510.10:FF:000537">
    <property type="entry name" value="Putative receptor-like protein kinase"/>
    <property type="match status" value="1"/>
</dbReference>
<dbReference type="PROSITE" id="PS00108">
    <property type="entry name" value="PROTEIN_KINASE_ST"/>
    <property type="match status" value="1"/>
</dbReference>
<keyword evidence="9" id="KW-0418">Kinase</keyword>
<keyword evidence="8 18" id="KW-0547">Nucleotide-binding</keyword>
<keyword evidence="3" id="KW-0723">Serine/threonine-protein kinase</keyword>
<dbReference type="InterPro" id="IPR001480">
    <property type="entry name" value="Bulb-type_lectin_dom"/>
</dbReference>
<keyword evidence="7 19" id="KW-0732">Signal</keyword>
<evidence type="ECO:0000256" key="19">
    <source>
        <dbReference type="SAM" id="SignalP"/>
    </source>
</evidence>
<dbReference type="FunFam" id="3.30.200.20:FF:000059">
    <property type="entry name" value="S-receptor-like serine/threonine-protein kinase"/>
    <property type="match status" value="1"/>
</dbReference>
<name>A0A2N9FYR2_FAGSY</name>
<feature type="domain" description="Protein kinase" evidence="20">
    <location>
        <begin position="404"/>
        <end position="666"/>
    </location>
</feature>
<organism evidence="22">
    <name type="scientific">Fagus sylvatica</name>
    <name type="common">Beechnut</name>
    <dbReference type="NCBI Taxonomy" id="28930"/>
    <lineage>
        <taxon>Eukaryota</taxon>
        <taxon>Viridiplantae</taxon>
        <taxon>Streptophyta</taxon>
        <taxon>Embryophyta</taxon>
        <taxon>Tracheophyta</taxon>
        <taxon>Spermatophyta</taxon>
        <taxon>Magnoliopsida</taxon>
        <taxon>eudicotyledons</taxon>
        <taxon>Gunneridae</taxon>
        <taxon>Pentapetalae</taxon>
        <taxon>rosids</taxon>
        <taxon>fabids</taxon>
        <taxon>Fagales</taxon>
        <taxon>Fagaceae</taxon>
        <taxon>Fagus</taxon>
    </lineage>
</organism>
<evidence type="ECO:0000256" key="4">
    <source>
        <dbReference type="ARBA" id="ARBA00022536"/>
    </source>
</evidence>
<evidence type="ECO:0000256" key="2">
    <source>
        <dbReference type="ARBA" id="ARBA00012513"/>
    </source>
</evidence>
<evidence type="ECO:0000256" key="13">
    <source>
        <dbReference type="ARBA" id="ARBA00023157"/>
    </source>
</evidence>
<evidence type="ECO:0000256" key="3">
    <source>
        <dbReference type="ARBA" id="ARBA00022527"/>
    </source>
</evidence>
<evidence type="ECO:0000256" key="6">
    <source>
        <dbReference type="ARBA" id="ARBA00022692"/>
    </source>
</evidence>
<sequence>MDISIFFLLLCLLQTLPLSYTLDTLRGTSLSVDKPSDILVSTNGEYSAGFFPVDDNAFCFAIWFNKSLNSTVVWMANRDDPVDGKGSKLSLLKDGELILTNSVGITVWSTRTAALTSSDATNLQLQLQNTGNLVLNNSKGVIWQSFDSPIDTLLPQQALTLTSSLISRRSQGDYSSGKYKLFFDNDNVLRLLSQSPTMSSLYWPDPWFQNPEDAGRSMYNTSRHALLDDKGYFKSSDNFQFKATDFGVVTHRRLTLDPDGNLRLYSLQKMNGRWDWVVTWQAFSQPCRIHGICGPNSLCSYDHDTGRKCSCLQGFKLKYHTDWSYGCEPEFNISCNNTDESSFVQLAHVEYYGSDLDFPKNLSFGALSRKITTKHPDPDLASQGYVLTTRFKRFTFDELRKATRGFKEVIGRGASGTVYKGVLLDKRVAAIKRLNEADQGEAEFLAEVNTIGMLNHMYLIEMWGYCVEGKHKLLSKRFQIAVGTAKGLAYLHEECLEWILHCDIKPQNILLDDDYQPRVADFGLSKLLSRSKIDHLSFSRMRGTRGYMAPEWVYNLPITSKVDVYSYGIVLLEIITGMGPNGMHTFDSGETREHKRLITLVREYINTGTATSKSWIEDIIDPMMAGKYDKAKMELLVKVALQCVAEDKDERPTMNQVVEMLLSHED</sequence>
<comment type="catalytic activity">
    <reaction evidence="16">
        <text>L-threonyl-[protein] + ATP = O-phospho-L-threonyl-[protein] + ADP + H(+)</text>
        <dbReference type="Rhea" id="RHEA:46608"/>
        <dbReference type="Rhea" id="RHEA-COMP:11060"/>
        <dbReference type="Rhea" id="RHEA-COMP:11605"/>
        <dbReference type="ChEBI" id="CHEBI:15378"/>
        <dbReference type="ChEBI" id="CHEBI:30013"/>
        <dbReference type="ChEBI" id="CHEBI:30616"/>
        <dbReference type="ChEBI" id="CHEBI:61977"/>
        <dbReference type="ChEBI" id="CHEBI:456216"/>
        <dbReference type="EC" id="2.7.11.1"/>
    </reaction>
</comment>
<dbReference type="PROSITE" id="PS50927">
    <property type="entry name" value="BULB_LECTIN"/>
    <property type="match status" value="1"/>
</dbReference>
<evidence type="ECO:0000313" key="22">
    <source>
        <dbReference type="EMBL" id="SPC91944.1"/>
    </source>
</evidence>
<dbReference type="Pfam" id="PF00954">
    <property type="entry name" value="S_locus_glycop"/>
    <property type="match status" value="1"/>
</dbReference>
<evidence type="ECO:0000256" key="16">
    <source>
        <dbReference type="ARBA" id="ARBA00047899"/>
    </source>
</evidence>
<proteinExistence type="predicted"/>
<dbReference type="Pfam" id="PF00069">
    <property type="entry name" value="Pkinase"/>
    <property type="match status" value="1"/>
</dbReference>
<comment type="catalytic activity">
    <reaction evidence="17">
        <text>L-seryl-[protein] + ATP = O-phospho-L-seryl-[protein] + ADP + H(+)</text>
        <dbReference type="Rhea" id="RHEA:17989"/>
        <dbReference type="Rhea" id="RHEA-COMP:9863"/>
        <dbReference type="Rhea" id="RHEA-COMP:11604"/>
        <dbReference type="ChEBI" id="CHEBI:15378"/>
        <dbReference type="ChEBI" id="CHEBI:29999"/>
        <dbReference type="ChEBI" id="CHEBI:30616"/>
        <dbReference type="ChEBI" id="CHEBI:83421"/>
        <dbReference type="ChEBI" id="CHEBI:456216"/>
        <dbReference type="EC" id="2.7.11.1"/>
    </reaction>
</comment>
<reference evidence="22" key="1">
    <citation type="submission" date="2018-02" db="EMBL/GenBank/DDBJ databases">
        <authorList>
            <person name="Cohen D.B."/>
            <person name="Kent A.D."/>
        </authorList>
    </citation>
    <scope>NUCLEOTIDE SEQUENCE</scope>
</reference>
<evidence type="ECO:0000256" key="18">
    <source>
        <dbReference type="PROSITE-ProRule" id="PRU10141"/>
    </source>
</evidence>
<dbReference type="InterPro" id="IPR017441">
    <property type="entry name" value="Protein_kinase_ATP_BS"/>
</dbReference>
<dbReference type="InterPro" id="IPR000858">
    <property type="entry name" value="S_locus_glycoprot_dom"/>
</dbReference>
<dbReference type="EC" id="2.7.11.1" evidence="2"/>
<keyword evidence="5" id="KW-0808">Transferase</keyword>
<evidence type="ECO:0000259" key="20">
    <source>
        <dbReference type="PROSITE" id="PS50011"/>
    </source>
</evidence>
<comment type="subcellular location">
    <subcellularLocation>
        <location evidence="1">Membrane</location>
        <topology evidence="1">Single-pass type I membrane protein</topology>
    </subcellularLocation>
</comment>
<feature type="signal peptide" evidence="19">
    <location>
        <begin position="1"/>
        <end position="21"/>
    </location>
</feature>
<evidence type="ECO:0000256" key="15">
    <source>
        <dbReference type="ARBA" id="ARBA00023180"/>
    </source>
</evidence>
<keyword evidence="14" id="KW-0675">Receptor</keyword>
<dbReference type="SUPFAM" id="SSF51110">
    <property type="entry name" value="alpha-D-mannose-specific plant lectins"/>
    <property type="match status" value="1"/>
</dbReference>
<dbReference type="Gene3D" id="2.90.10.10">
    <property type="entry name" value="Bulb-type lectin domain"/>
    <property type="match status" value="1"/>
</dbReference>
<feature type="domain" description="Bulb-type lectin" evidence="21">
    <location>
        <begin position="24"/>
        <end position="148"/>
    </location>
</feature>
<accession>A0A2N9FYR2</accession>
<evidence type="ECO:0000256" key="11">
    <source>
        <dbReference type="ARBA" id="ARBA00022989"/>
    </source>
</evidence>
<dbReference type="GO" id="GO:0016020">
    <property type="term" value="C:membrane"/>
    <property type="evidence" value="ECO:0007669"/>
    <property type="project" value="UniProtKB-SubCell"/>
</dbReference>
<keyword evidence="12" id="KW-0472">Membrane</keyword>
<dbReference type="InterPro" id="IPR000719">
    <property type="entry name" value="Prot_kinase_dom"/>
</dbReference>
<evidence type="ECO:0000256" key="17">
    <source>
        <dbReference type="ARBA" id="ARBA00048679"/>
    </source>
</evidence>
<keyword evidence="6" id="KW-0812">Transmembrane</keyword>
<gene>
    <name evidence="22" type="ORF">FSB_LOCUS19826</name>
</gene>
<dbReference type="SUPFAM" id="SSF56112">
    <property type="entry name" value="Protein kinase-like (PK-like)"/>
    <property type="match status" value="1"/>
</dbReference>
<evidence type="ECO:0000256" key="9">
    <source>
        <dbReference type="ARBA" id="ARBA00022777"/>
    </source>
</evidence>
<dbReference type="Pfam" id="PF07714">
    <property type="entry name" value="PK_Tyr_Ser-Thr"/>
    <property type="match status" value="1"/>
</dbReference>
<dbReference type="InterPro" id="IPR036426">
    <property type="entry name" value="Bulb-type_lectin_dom_sf"/>
</dbReference>
<dbReference type="PANTHER" id="PTHR47974">
    <property type="entry name" value="OS07G0415500 PROTEIN"/>
    <property type="match status" value="1"/>
</dbReference>
<dbReference type="GO" id="GO:0048544">
    <property type="term" value="P:recognition of pollen"/>
    <property type="evidence" value="ECO:0007669"/>
    <property type="project" value="InterPro"/>
</dbReference>
<dbReference type="Pfam" id="PF01453">
    <property type="entry name" value="B_lectin"/>
    <property type="match status" value="1"/>
</dbReference>
<evidence type="ECO:0000256" key="14">
    <source>
        <dbReference type="ARBA" id="ARBA00023170"/>
    </source>
</evidence>
<keyword evidence="13" id="KW-1015">Disulfide bond</keyword>
<evidence type="ECO:0000256" key="5">
    <source>
        <dbReference type="ARBA" id="ARBA00022679"/>
    </source>
</evidence>
<dbReference type="Gene3D" id="1.10.510.10">
    <property type="entry name" value="Transferase(Phosphotransferase) domain 1"/>
    <property type="match status" value="1"/>
</dbReference>
<dbReference type="PANTHER" id="PTHR47974:SF3">
    <property type="entry name" value="RECEPTOR-LIKE SERINE_THREONINE-PROTEIN KINASE"/>
    <property type="match status" value="1"/>
</dbReference>
<dbReference type="CDD" id="cd00028">
    <property type="entry name" value="B_lectin"/>
    <property type="match status" value="1"/>
</dbReference>
<dbReference type="SMART" id="SM00220">
    <property type="entry name" value="S_TKc"/>
    <property type="match status" value="1"/>
</dbReference>
<dbReference type="PROSITE" id="PS50011">
    <property type="entry name" value="PROTEIN_KINASE_DOM"/>
    <property type="match status" value="1"/>
</dbReference>
<dbReference type="PROSITE" id="PS00107">
    <property type="entry name" value="PROTEIN_KINASE_ATP"/>
    <property type="match status" value="1"/>
</dbReference>
<evidence type="ECO:0000256" key="12">
    <source>
        <dbReference type="ARBA" id="ARBA00023136"/>
    </source>
</evidence>
<dbReference type="GO" id="GO:0004674">
    <property type="term" value="F:protein serine/threonine kinase activity"/>
    <property type="evidence" value="ECO:0007669"/>
    <property type="project" value="UniProtKB-KW"/>
</dbReference>
<dbReference type="InterPro" id="IPR008271">
    <property type="entry name" value="Ser/Thr_kinase_AS"/>
</dbReference>
<dbReference type="Gene3D" id="3.30.200.20">
    <property type="entry name" value="Phosphorylase Kinase, domain 1"/>
    <property type="match status" value="1"/>
</dbReference>
<dbReference type="InterPro" id="IPR001245">
    <property type="entry name" value="Ser-Thr/Tyr_kinase_cat_dom"/>
</dbReference>
<dbReference type="SMART" id="SM00108">
    <property type="entry name" value="B_lectin"/>
    <property type="match status" value="1"/>
</dbReference>
<feature type="binding site" evidence="18">
    <location>
        <position position="432"/>
    </location>
    <ligand>
        <name>ATP</name>
        <dbReference type="ChEBI" id="CHEBI:30616"/>
    </ligand>
</feature>
<keyword evidence="11" id="KW-1133">Transmembrane helix</keyword>